<name>A0A6L9QP77_9ACTN</name>
<reference evidence="1 2" key="1">
    <citation type="submission" date="2020-01" db="EMBL/GenBank/DDBJ databases">
        <title>Insect and environment-associated Actinomycetes.</title>
        <authorList>
            <person name="Currrie C."/>
            <person name="Chevrette M."/>
            <person name="Carlson C."/>
            <person name="Stubbendieck R."/>
            <person name="Wendt-Pienkowski E."/>
        </authorList>
    </citation>
    <scope>NUCLEOTIDE SEQUENCE [LARGE SCALE GENOMIC DNA]</scope>
    <source>
        <strain evidence="1 2">SID10258</strain>
    </source>
</reference>
<comment type="caution">
    <text evidence="1">The sequence shown here is derived from an EMBL/GenBank/DDBJ whole genome shotgun (WGS) entry which is preliminary data.</text>
</comment>
<dbReference type="Proteomes" id="UP000475532">
    <property type="component" value="Unassembled WGS sequence"/>
</dbReference>
<sequence>PALLPGYTNAGSVCFSTVVTSGKFQLGKFDQDITSPIRMTFATQYNPTERKNTPVFGQMRSEKMLVQPGIFGDPILSAVYAKPEFAGVFELPPSTDYRIKLGLKIRLTNPFLGGKCLIGSDSNPIVLNLTTGTTSPPAGVEPLTGEAAQIVKVELPMVVRSAKHVDNTFGVPGAQDCALDWGLVNAIVNSQAGVPSDPGENAMVFNEYIASKSYTALGS</sequence>
<dbReference type="AlphaFoldDB" id="A0A6L9QP77"/>
<accession>A0A6L9QP77</accession>
<dbReference type="RefSeq" id="WP_163059933.1">
    <property type="nucleotide sequence ID" value="NZ_JAAGLI010000664.1"/>
</dbReference>
<dbReference type="EMBL" id="JAAGLI010000664">
    <property type="protein sequence ID" value="NEA25754.1"/>
    <property type="molecule type" value="Genomic_DNA"/>
</dbReference>
<gene>
    <name evidence="1" type="ORF">G3I70_25160</name>
</gene>
<evidence type="ECO:0000313" key="2">
    <source>
        <dbReference type="Proteomes" id="UP000475532"/>
    </source>
</evidence>
<evidence type="ECO:0000313" key="1">
    <source>
        <dbReference type="EMBL" id="NEA25754.1"/>
    </source>
</evidence>
<proteinExistence type="predicted"/>
<organism evidence="1 2">
    <name type="scientific">Actinomadura bangladeshensis</name>
    <dbReference type="NCBI Taxonomy" id="453573"/>
    <lineage>
        <taxon>Bacteria</taxon>
        <taxon>Bacillati</taxon>
        <taxon>Actinomycetota</taxon>
        <taxon>Actinomycetes</taxon>
        <taxon>Streptosporangiales</taxon>
        <taxon>Thermomonosporaceae</taxon>
        <taxon>Actinomadura</taxon>
    </lineage>
</organism>
<protein>
    <submittedName>
        <fullName evidence="1">Uncharacterized protein</fullName>
    </submittedName>
</protein>
<feature type="non-terminal residue" evidence="1">
    <location>
        <position position="1"/>
    </location>
</feature>